<keyword evidence="1" id="KW-0472">Membrane</keyword>
<organism evidence="2 3">
    <name type="scientific">Atta colombica</name>
    <dbReference type="NCBI Taxonomy" id="520822"/>
    <lineage>
        <taxon>Eukaryota</taxon>
        <taxon>Metazoa</taxon>
        <taxon>Ecdysozoa</taxon>
        <taxon>Arthropoda</taxon>
        <taxon>Hexapoda</taxon>
        <taxon>Insecta</taxon>
        <taxon>Pterygota</taxon>
        <taxon>Neoptera</taxon>
        <taxon>Endopterygota</taxon>
        <taxon>Hymenoptera</taxon>
        <taxon>Apocrita</taxon>
        <taxon>Aculeata</taxon>
        <taxon>Formicoidea</taxon>
        <taxon>Formicidae</taxon>
        <taxon>Myrmicinae</taxon>
        <taxon>Atta</taxon>
    </lineage>
</organism>
<evidence type="ECO:0000313" key="3">
    <source>
        <dbReference type="Proteomes" id="UP000078540"/>
    </source>
</evidence>
<evidence type="ECO:0000313" key="2">
    <source>
        <dbReference type="EMBL" id="KYM78307.1"/>
    </source>
</evidence>
<dbReference type="AlphaFoldDB" id="A0A195B1Z1"/>
<name>A0A195B1Z1_9HYME</name>
<keyword evidence="3" id="KW-1185">Reference proteome</keyword>
<gene>
    <name evidence="2" type="ORF">ALC53_10962</name>
</gene>
<sequence>MSKLKKKRNQNVLIYFLLLHSIAEIITYLALAIVTRQLSYLCRETKETHSLAHMDIRKRANIYNHVIRANKSNEGRARDLICR</sequence>
<protein>
    <submittedName>
        <fullName evidence="2">Uncharacterized protein</fullName>
    </submittedName>
</protein>
<keyword evidence="1" id="KW-1133">Transmembrane helix</keyword>
<dbReference type="Proteomes" id="UP000078540">
    <property type="component" value="Unassembled WGS sequence"/>
</dbReference>
<accession>A0A195B1Z1</accession>
<feature type="transmembrane region" description="Helical" evidence="1">
    <location>
        <begin position="12"/>
        <end position="34"/>
    </location>
</feature>
<evidence type="ECO:0000256" key="1">
    <source>
        <dbReference type="SAM" id="Phobius"/>
    </source>
</evidence>
<keyword evidence="1" id="KW-0812">Transmembrane</keyword>
<dbReference type="EMBL" id="KQ976662">
    <property type="protein sequence ID" value="KYM78307.1"/>
    <property type="molecule type" value="Genomic_DNA"/>
</dbReference>
<proteinExistence type="predicted"/>
<reference evidence="2 3" key="1">
    <citation type="submission" date="2015-09" db="EMBL/GenBank/DDBJ databases">
        <title>Atta colombica WGS genome.</title>
        <authorList>
            <person name="Nygaard S."/>
            <person name="Hu H."/>
            <person name="Boomsma J."/>
            <person name="Zhang G."/>
        </authorList>
    </citation>
    <scope>NUCLEOTIDE SEQUENCE [LARGE SCALE GENOMIC DNA]</scope>
    <source>
        <strain evidence="2">Treedump-2</strain>
        <tissue evidence="2">Whole body</tissue>
    </source>
</reference>